<dbReference type="InterPro" id="IPR041562">
    <property type="entry name" value="MCM_lid"/>
</dbReference>
<evidence type="ECO:0000259" key="2">
    <source>
        <dbReference type="Pfam" id="PF25051"/>
    </source>
</evidence>
<reference evidence="3" key="2">
    <citation type="submission" date="2015-06" db="UniProtKB">
        <authorList>
            <consortium name="EnsemblMetazoa"/>
        </authorList>
    </citation>
    <scope>IDENTIFICATION</scope>
</reference>
<dbReference type="OMA" id="GACCQSE"/>
<dbReference type="Proteomes" id="UP000015102">
    <property type="component" value="Unassembled WGS sequence"/>
</dbReference>
<dbReference type="EMBL" id="CAQQ02184043">
    <property type="status" value="NOT_ANNOTATED_CDS"/>
    <property type="molecule type" value="Genomic_DNA"/>
</dbReference>
<dbReference type="Pfam" id="PF17855">
    <property type="entry name" value="MCM_lid"/>
    <property type="match status" value="1"/>
</dbReference>
<dbReference type="CDD" id="cd22247">
    <property type="entry name" value="MCM8_WHD"/>
    <property type="match status" value="1"/>
</dbReference>
<dbReference type="InterPro" id="IPR027417">
    <property type="entry name" value="P-loop_NTPase"/>
</dbReference>
<sequence>MEGLIRLAQARARVELAIEVSVDHVKEVISLVKFSQTNLQVDEMEDVQKMARLPSGSSSRTSQLKKFLRLLETRASALGKTIFDRDELKDLATRGGITTGPTELIDVLNDQGVLLKKGNNIYEFLMDF</sequence>
<dbReference type="Gene3D" id="3.40.50.300">
    <property type="entry name" value="P-loop containing nucleotide triphosphate hydrolases"/>
    <property type="match status" value="1"/>
</dbReference>
<dbReference type="Pfam" id="PF25051">
    <property type="entry name" value="WHD_MCM8"/>
    <property type="match status" value="1"/>
</dbReference>
<dbReference type="EnsemblMetazoa" id="MESCA011321-RA">
    <property type="protein sequence ID" value="MESCA011321-PA"/>
    <property type="gene ID" value="MESCA011321"/>
</dbReference>
<accession>T1H4V3</accession>
<keyword evidence="4" id="KW-1185">Reference proteome</keyword>
<evidence type="ECO:0000313" key="4">
    <source>
        <dbReference type="Proteomes" id="UP000015102"/>
    </source>
</evidence>
<protein>
    <submittedName>
        <fullName evidence="3">Uncharacterized protein</fullName>
    </submittedName>
</protein>
<name>T1H4V3_MEGSC</name>
<evidence type="ECO:0000259" key="1">
    <source>
        <dbReference type="Pfam" id="PF17855"/>
    </source>
</evidence>
<reference evidence="4" key="1">
    <citation type="submission" date="2013-02" db="EMBL/GenBank/DDBJ databases">
        <authorList>
            <person name="Hughes D."/>
        </authorList>
    </citation>
    <scope>NUCLEOTIDE SEQUENCE</scope>
    <source>
        <strain>Durham</strain>
        <strain evidence="4">NC isolate 2 -- Noor lab</strain>
    </source>
</reference>
<dbReference type="STRING" id="36166.T1H4V3"/>
<dbReference type="HOGENOM" id="CLU_1962114_0_0_1"/>
<dbReference type="InterPro" id="IPR056875">
    <property type="entry name" value="MCM8/REC_WHD"/>
</dbReference>
<feature type="domain" description="MCM AAA-lid" evidence="1">
    <location>
        <begin position="1"/>
        <end position="34"/>
    </location>
</feature>
<evidence type="ECO:0000313" key="3">
    <source>
        <dbReference type="EnsemblMetazoa" id="MESCA011321-PA"/>
    </source>
</evidence>
<feature type="domain" description="MCM8/REC winged helix" evidence="2">
    <location>
        <begin position="56"/>
        <end position="124"/>
    </location>
</feature>
<proteinExistence type="predicted"/>
<organism evidence="3 4">
    <name type="scientific">Megaselia scalaris</name>
    <name type="common">Humpbacked fly</name>
    <name type="synonym">Phora scalaris</name>
    <dbReference type="NCBI Taxonomy" id="36166"/>
    <lineage>
        <taxon>Eukaryota</taxon>
        <taxon>Metazoa</taxon>
        <taxon>Ecdysozoa</taxon>
        <taxon>Arthropoda</taxon>
        <taxon>Hexapoda</taxon>
        <taxon>Insecta</taxon>
        <taxon>Pterygota</taxon>
        <taxon>Neoptera</taxon>
        <taxon>Endopterygota</taxon>
        <taxon>Diptera</taxon>
        <taxon>Brachycera</taxon>
        <taxon>Muscomorpha</taxon>
        <taxon>Platypezoidea</taxon>
        <taxon>Phoridae</taxon>
        <taxon>Megaseliini</taxon>
        <taxon>Megaselia</taxon>
    </lineage>
</organism>
<dbReference type="AlphaFoldDB" id="T1H4V3"/>